<sequence>MSINPDIMKRTSYTLLLVFITTLSTFANSSKAFTEKADAFFKKYVKNGSVAYKAINLDKAEITSLYKEIGKMNLSSFSVNEKKAFYINAYNIIVIYWVAEYYPLKSPLDKSGFFDKVKHKVAGEDLSLNALEIKKLLLPYKDGRFHFVLACAAKSCPPLASFAIHPEKLEEQLNERTTMALNNGEWLRVVTADKKVALSKIFDWYKGDFTQKGSAIEWINQYRKMKIPTDYVIEYYEYNWSLNEG</sequence>
<keyword evidence="3" id="KW-1185">Reference proteome</keyword>
<protein>
    <submittedName>
        <fullName evidence="2">DUF547 domain-containing protein</fullName>
    </submittedName>
</protein>
<name>A0A401UB83_9BACT</name>
<dbReference type="InterPro" id="IPR006869">
    <property type="entry name" value="DUF547"/>
</dbReference>
<dbReference type="Proteomes" id="UP000288227">
    <property type="component" value="Unassembled WGS sequence"/>
</dbReference>
<feature type="domain" description="DUF547" evidence="1">
    <location>
        <begin position="75"/>
        <end position="177"/>
    </location>
</feature>
<dbReference type="Pfam" id="PF04784">
    <property type="entry name" value="DUF547"/>
    <property type="match status" value="1"/>
</dbReference>
<proteinExistence type="predicted"/>
<gene>
    <name evidence="2" type="ORF">SanaruYs_23830</name>
</gene>
<dbReference type="EMBL" id="BHXQ01000004">
    <property type="protein sequence ID" value="GCC52147.1"/>
    <property type="molecule type" value="Genomic_DNA"/>
</dbReference>
<organism evidence="2 3">
    <name type="scientific">Chryseotalea sanaruensis</name>
    <dbReference type="NCBI Taxonomy" id="2482724"/>
    <lineage>
        <taxon>Bacteria</taxon>
        <taxon>Pseudomonadati</taxon>
        <taxon>Bacteroidota</taxon>
        <taxon>Cytophagia</taxon>
        <taxon>Cytophagales</taxon>
        <taxon>Chryseotaleaceae</taxon>
        <taxon>Chryseotalea</taxon>
    </lineage>
</organism>
<reference evidence="2 3" key="1">
    <citation type="submission" date="2018-11" db="EMBL/GenBank/DDBJ databases">
        <title>Chryseotalea sanarue gen. nov., sp., nov., a member of the family Cytophagaceae, isolated from a brackish lake in Hamamatsu Japan.</title>
        <authorList>
            <person name="Maejima Y."/>
            <person name="Iino T."/>
            <person name="Muraguchi Y."/>
            <person name="Fukuda K."/>
            <person name="Ohkuma M."/>
            <person name="Moriuchi R."/>
            <person name="Dohra H."/>
            <person name="Kimbara K."/>
            <person name="Shintani M."/>
        </authorList>
    </citation>
    <scope>NUCLEOTIDE SEQUENCE [LARGE SCALE GENOMIC DNA]</scope>
    <source>
        <strain evidence="2 3">Ys</strain>
    </source>
</reference>
<dbReference type="PANTHER" id="PTHR46361">
    <property type="entry name" value="ELECTRON CARRIER/ PROTEIN DISULFIDE OXIDOREDUCTASE"/>
    <property type="match status" value="1"/>
</dbReference>
<evidence type="ECO:0000259" key="1">
    <source>
        <dbReference type="Pfam" id="PF04784"/>
    </source>
</evidence>
<accession>A0A401UB83</accession>
<dbReference type="AlphaFoldDB" id="A0A401UB83"/>
<comment type="caution">
    <text evidence="2">The sequence shown here is derived from an EMBL/GenBank/DDBJ whole genome shotgun (WGS) entry which is preliminary data.</text>
</comment>
<evidence type="ECO:0000313" key="2">
    <source>
        <dbReference type="EMBL" id="GCC52147.1"/>
    </source>
</evidence>
<evidence type="ECO:0000313" key="3">
    <source>
        <dbReference type="Proteomes" id="UP000288227"/>
    </source>
</evidence>
<dbReference type="PANTHER" id="PTHR46361:SF5">
    <property type="entry name" value="DEP DOMAIN-CONTAINING PROTEIN"/>
    <property type="match status" value="1"/>
</dbReference>